<evidence type="ECO:0000256" key="1">
    <source>
        <dbReference type="SAM" id="MobiDB-lite"/>
    </source>
</evidence>
<gene>
    <name evidence="2" type="ORF">ACFFTR_30085</name>
</gene>
<evidence type="ECO:0000313" key="2">
    <source>
        <dbReference type="EMBL" id="MFB9447363.1"/>
    </source>
</evidence>
<evidence type="ECO:0008006" key="4">
    <source>
        <dbReference type="Google" id="ProtNLM"/>
    </source>
</evidence>
<keyword evidence="3" id="KW-1185">Reference proteome</keyword>
<organism evidence="2 3">
    <name type="scientific">Dactylosporangium vinaceum</name>
    <dbReference type="NCBI Taxonomy" id="53362"/>
    <lineage>
        <taxon>Bacteria</taxon>
        <taxon>Bacillati</taxon>
        <taxon>Actinomycetota</taxon>
        <taxon>Actinomycetes</taxon>
        <taxon>Micromonosporales</taxon>
        <taxon>Micromonosporaceae</taxon>
        <taxon>Dactylosporangium</taxon>
    </lineage>
</organism>
<accession>A0ABV5MFE5</accession>
<feature type="compositionally biased region" description="Polar residues" evidence="1">
    <location>
        <begin position="1"/>
        <end position="17"/>
    </location>
</feature>
<dbReference type="EMBL" id="JBHMCA010000053">
    <property type="protein sequence ID" value="MFB9447363.1"/>
    <property type="molecule type" value="Genomic_DNA"/>
</dbReference>
<feature type="region of interest" description="Disordered" evidence="1">
    <location>
        <begin position="1"/>
        <end position="26"/>
    </location>
</feature>
<comment type="caution">
    <text evidence="2">The sequence shown here is derived from an EMBL/GenBank/DDBJ whole genome shotgun (WGS) entry which is preliminary data.</text>
</comment>
<proteinExistence type="predicted"/>
<name>A0ABV5MFE5_9ACTN</name>
<reference evidence="2 3" key="1">
    <citation type="submission" date="2024-09" db="EMBL/GenBank/DDBJ databases">
        <authorList>
            <person name="Sun Q."/>
            <person name="Mori K."/>
        </authorList>
    </citation>
    <scope>NUCLEOTIDE SEQUENCE [LARGE SCALE GENOMIC DNA]</scope>
    <source>
        <strain evidence="2 3">JCM 3307</strain>
    </source>
</reference>
<dbReference type="Proteomes" id="UP001589608">
    <property type="component" value="Unassembled WGS sequence"/>
</dbReference>
<protein>
    <recommendedName>
        <fullName evidence="4">FXSXX-COOH protein</fullName>
    </recommendedName>
</protein>
<dbReference type="RefSeq" id="WP_223100761.1">
    <property type="nucleotide sequence ID" value="NZ_CP061913.1"/>
</dbReference>
<sequence length="88" mass="9430">MGNAPTVTEMSGFSRQATDGPDSMRLLLPHPAEASEASAISDLAVIHDLPLDEVLGLDRSVLAESLLRVRQFLNSDASEHVSRFNAAL</sequence>
<evidence type="ECO:0000313" key="3">
    <source>
        <dbReference type="Proteomes" id="UP001589608"/>
    </source>
</evidence>